<evidence type="ECO:0000256" key="1">
    <source>
        <dbReference type="SAM" id="MobiDB-lite"/>
    </source>
</evidence>
<keyword evidence="3" id="KW-1185">Reference proteome</keyword>
<feature type="compositionally biased region" description="Low complexity" evidence="1">
    <location>
        <begin position="162"/>
        <end position="174"/>
    </location>
</feature>
<dbReference type="AlphaFoldDB" id="A0A1M8A2K7"/>
<feature type="region of interest" description="Disordered" evidence="1">
    <location>
        <begin position="98"/>
        <end position="174"/>
    </location>
</feature>
<reference evidence="3" key="1">
    <citation type="journal article" date="2017" name="Nucleic Acids Res.">
        <title>Proteogenomics produces comprehensive and highly accurate protein-coding gene annotation in a complete genome assembly of Malassezia sympodialis.</title>
        <authorList>
            <person name="Zhu Y."/>
            <person name="Engstroem P.G."/>
            <person name="Tellgren-Roth C."/>
            <person name="Baudo C.D."/>
            <person name="Kennell J.C."/>
            <person name="Sun S."/>
            <person name="Billmyre R.B."/>
            <person name="Schroeder M.S."/>
            <person name="Andersson A."/>
            <person name="Holm T."/>
            <person name="Sigurgeirsson B."/>
            <person name="Wu G."/>
            <person name="Sankaranarayanan S.R."/>
            <person name="Siddharthan R."/>
            <person name="Sanyal K."/>
            <person name="Lundeberg J."/>
            <person name="Nystedt B."/>
            <person name="Boekhout T."/>
            <person name="Dawson T.L. Jr."/>
            <person name="Heitman J."/>
            <person name="Scheynius A."/>
            <person name="Lehtioe J."/>
        </authorList>
    </citation>
    <scope>NUCLEOTIDE SEQUENCE [LARGE SCALE GENOMIC DNA]</scope>
    <source>
        <strain evidence="3">ATCC 42132</strain>
    </source>
</reference>
<feature type="compositionally biased region" description="Basic residues" evidence="1">
    <location>
        <begin position="116"/>
        <end position="130"/>
    </location>
</feature>
<feature type="compositionally biased region" description="Basic and acidic residues" evidence="1">
    <location>
        <begin position="101"/>
        <end position="115"/>
    </location>
</feature>
<accession>A0A1M8A2K7</accession>
<name>A0A1M8A2K7_MALS4</name>
<dbReference type="PANTHER" id="PTHR13507">
    <property type="entry name" value="PRKR-INTERACTING PROTEIN 1"/>
    <property type="match status" value="1"/>
</dbReference>
<evidence type="ECO:0000313" key="2">
    <source>
        <dbReference type="EMBL" id="SHO76720.1"/>
    </source>
</evidence>
<proteinExistence type="predicted"/>
<dbReference type="Proteomes" id="UP000186303">
    <property type="component" value="Chromosome 2"/>
</dbReference>
<dbReference type="GO" id="GO:0019901">
    <property type="term" value="F:protein kinase binding"/>
    <property type="evidence" value="ECO:0007669"/>
    <property type="project" value="TreeGrafter"/>
</dbReference>
<dbReference type="GO" id="GO:0004860">
    <property type="term" value="F:protein kinase inhibitor activity"/>
    <property type="evidence" value="ECO:0007669"/>
    <property type="project" value="TreeGrafter"/>
</dbReference>
<dbReference type="OMA" id="MRINKLM"/>
<dbReference type="EMBL" id="LT671822">
    <property type="protein sequence ID" value="SHO76720.1"/>
    <property type="molecule type" value="Genomic_DNA"/>
</dbReference>
<protein>
    <recommendedName>
        <fullName evidence="4">PRKR-interacting protein 1</fullName>
    </recommendedName>
</protein>
<dbReference type="InterPro" id="IPR009548">
    <property type="entry name" value="Prkrip1"/>
</dbReference>
<dbReference type="Pfam" id="PF06658">
    <property type="entry name" value="DUF1168"/>
    <property type="match status" value="1"/>
</dbReference>
<dbReference type="GO" id="GO:0003725">
    <property type="term" value="F:double-stranded RNA binding"/>
    <property type="evidence" value="ECO:0007669"/>
    <property type="project" value="InterPro"/>
</dbReference>
<evidence type="ECO:0000313" key="3">
    <source>
        <dbReference type="Proteomes" id="UP000186303"/>
    </source>
</evidence>
<dbReference type="GO" id="GO:0005730">
    <property type="term" value="C:nucleolus"/>
    <property type="evidence" value="ECO:0007669"/>
    <property type="project" value="TreeGrafter"/>
</dbReference>
<dbReference type="OrthoDB" id="10067079at2759"/>
<dbReference type="VEuPathDB" id="FungiDB:MSYG_1058"/>
<evidence type="ECO:0008006" key="4">
    <source>
        <dbReference type="Google" id="ProtNLM"/>
    </source>
</evidence>
<dbReference type="STRING" id="1230383.A0A1M8A2K7"/>
<dbReference type="PANTHER" id="PTHR13507:SF0">
    <property type="entry name" value="PRKR-INTERACTING PROTEIN 1"/>
    <property type="match status" value="1"/>
</dbReference>
<sequence length="174" mass="19321">MEGESRPRPRVKRNLTPAEQQAEKIKEMYEDPEKGMALPPEMPEQWKAYAPPEMVKHVQGSTAAVGSGAFHMYKMMRRFESDRIQAMQAEADRIQAQAAFDAKRDAQAQLDEAKTSKNRAKREKKKRAQQRAKEASSSTQTPNAEPEAADDLPRKRRVVAGASSDAPASAPADA</sequence>
<feature type="region of interest" description="Disordered" evidence="1">
    <location>
        <begin position="1"/>
        <end position="22"/>
    </location>
</feature>
<organism evidence="2 3">
    <name type="scientific">Malassezia sympodialis (strain ATCC 42132)</name>
    <name type="common">Atopic eczema-associated yeast</name>
    <dbReference type="NCBI Taxonomy" id="1230383"/>
    <lineage>
        <taxon>Eukaryota</taxon>
        <taxon>Fungi</taxon>
        <taxon>Dikarya</taxon>
        <taxon>Basidiomycota</taxon>
        <taxon>Ustilaginomycotina</taxon>
        <taxon>Malasseziomycetes</taxon>
        <taxon>Malasseziales</taxon>
        <taxon>Malasseziaceae</taxon>
        <taxon>Malassezia</taxon>
    </lineage>
</organism>
<gene>
    <name evidence="2" type="ORF">MSYG_1058</name>
</gene>